<dbReference type="InterPro" id="IPR006058">
    <property type="entry name" value="2Fe2S_fd_BS"/>
</dbReference>
<protein>
    <submittedName>
        <fullName evidence="10">(2Fe-2S)-binding protein</fullName>
    </submittedName>
</protein>
<keyword evidence="11" id="KW-1185">Reference proteome</keyword>
<dbReference type="Gene3D" id="3.10.20.30">
    <property type="match status" value="1"/>
</dbReference>
<dbReference type="PANTHER" id="PTHR43112:SF3">
    <property type="entry name" value="FERREDOXIN-2, CHLOROPLASTIC"/>
    <property type="match status" value="1"/>
</dbReference>
<proteinExistence type="inferred from homology"/>
<dbReference type="PROSITE" id="PS51085">
    <property type="entry name" value="2FE2S_FER_2"/>
    <property type="match status" value="1"/>
</dbReference>
<evidence type="ECO:0000256" key="2">
    <source>
        <dbReference type="ARBA" id="ARBA00022448"/>
    </source>
</evidence>
<evidence type="ECO:0000259" key="9">
    <source>
        <dbReference type="PROSITE" id="PS51085"/>
    </source>
</evidence>
<evidence type="ECO:0000313" key="10">
    <source>
        <dbReference type="EMBL" id="RQG87942.1"/>
    </source>
</evidence>
<evidence type="ECO:0000256" key="1">
    <source>
        <dbReference type="ARBA" id="ARBA00007874"/>
    </source>
</evidence>
<dbReference type="AlphaFoldDB" id="A0A3N6NVP6"/>
<name>A0A3N6NVP6_9EURY</name>
<keyword evidence="4" id="KW-0479">Metal-binding</keyword>
<evidence type="ECO:0000256" key="8">
    <source>
        <dbReference type="ARBA" id="ARBA00034078"/>
    </source>
</evidence>
<dbReference type="PROSITE" id="PS00197">
    <property type="entry name" value="2FE2S_FER_1"/>
    <property type="match status" value="1"/>
</dbReference>
<dbReference type="InterPro" id="IPR036010">
    <property type="entry name" value="2Fe-2S_ferredoxin-like_sf"/>
</dbReference>
<dbReference type="InterPro" id="IPR012675">
    <property type="entry name" value="Beta-grasp_dom_sf"/>
</dbReference>
<keyword evidence="2" id="KW-0813">Transport</keyword>
<comment type="caution">
    <text evidence="10">The sequence shown here is derived from an EMBL/GenBank/DDBJ whole genome shotgun (WGS) entry which is preliminary data.</text>
</comment>
<accession>A0A3N6NVP6</accession>
<dbReference type="GO" id="GO:0046872">
    <property type="term" value="F:metal ion binding"/>
    <property type="evidence" value="ECO:0007669"/>
    <property type="project" value="UniProtKB-KW"/>
</dbReference>
<evidence type="ECO:0000256" key="3">
    <source>
        <dbReference type="ARBA" id="ARBA00022714"/>
    </source>
</evidence>
<dbReference type="Proteomes" id="UP000273828">
    <property type="component" value="Unassembled WGS sequence"/>
</dbReference>
<sequence>MTEHTIHFVNEDITFTMSEDSNDSILDAAEKHGLDLQYQCRMGHCGICTVRAEGEVEQGDAMMLTESEKEEGYILTCVATPLSDLEIYSDETP</sequence>
<keyword evidence="7" id="KW-0411">Iron-sulfur</keyword>
<dbReference type="SUPFAM" id="SSF54292">
    <property type="entry name" value="2Fe-2S ferredoxin-like"/>
    <property type="match status" value="1"/>
</dbReference>
<dbReference type="GO" id="GO:0051537">
    <property type="term" value="F:2 iron, 2 sulfur cluster binding"/>
    <property type="evidence" value="ECO:0007669"/>
    <property type="project" value="UniProtKB-KW"/>
</dbReference>
<dbReference type="Pfam" id="PF00111">
    <property type="entry name" value="Fer2"/>
    <property type="match status" value="1"/>
</dbReference>
<keyword evidence="6" id="KW-0408">Iron</keyword>
<evidence type="ECO:0000256" key="5">
    <source>
        <dbReference type="ARBA" id="ARBA00022982"/>
    </source>
</evidence>
<dbReference type="EMBL" id="REFY01000005">
    <property type="protein sequence ID" value="RQG87942.1"/>
    <property type="molecule type" value="Genomic_DNA"/>
</dbReference>
<dbReference type="RefSeq" id="WP_124179142.1">
    <property type="nucleotide sequence ID" value="NZ_REFY01000005.1"/>
</dbReference>
<comment type="similarity">
    <text evidence="1">Belongs to the 2Fe2S plant-type ferredoxin family.</text>
</comment>
<dbReference type="CDD" id="cd00207">
    <property type="entry name" value="fer2"/>
    <property type="match status" value="1"/>
</dbReference>
<gene>
    <name evidence="10" type="ORF">EA462_13855</name>
</gene>
<reference evidence="10 11" key="1">
    <citation type="submission" date="2018-10" db="EMBL/GenBank/DDBJ databases">
        <title>Natrarchaeobius chitinivorans gen. nov., sp. nov., and Natrarchaeobius haloalkaliphilus sp. nov., alkaliphilic, chitin-utilizing haloarchaea from hypersaline alkaline lakes.</title>
        <authorList>
            <person name="Sorokin D.Y."/>
            <person name="Elcheninov A.G."/>
            <person name="Kostrikina N.A."/>
            <person name="Bale N.J."/>
            <person name="Sinninghe Damste J.S."/>
            <person name="Khijniak T.V."/>
            <person name="Kublanov I.V."/>
            <person name="Toshchakov S.V."/>
        </authorList>
    </citation>
    <scope>NUCLEOTIDE SEQUENCE [LARGE SCALE GENOMIC DNA]</scope>
    <source>
        <strain evidence="10 11">AArcht-Sl</strain>
    </source>
</reference>
<organism evidence="10 11">
    <name type="scientific">Natrarchaeobius halalkaliphilus</name>
    <dbReference type="NCBI Taxonomy" id="1679091"/>
    <lineage>
        <taxon>Archaea</taxon>
        <taxon>Methanobacteriati</taxon>
        <taxon>Methanobacteriota</taxon>
        <taxon>Stenosarchaea group</taxon>
        <taxon>Halobacteria</taxon>
        <taxon>Halobacteriales</taxon>
        <taxon>Natrialbaceae</taxon>
        <taxon>Natrarchaeobius</taxon>
    </lineage>
</organism>
<dbReference type="PANTHER" id="PTHR43112">
    <property type="entry name" value="FERREDOXIN"/>
    <property type="match status" value="1"/>
</dbReference>
<dbReference type="InterPro" id="IPR001041">
    <property type="entry name" value="2Fe-2S_ferredoxin-type"/>
</dbReference>
<feature type="domain" description="2Fe-2S ferredoxin-type" evidence="9">
    <location>
        <begin position="4"/>
        <end position="93"/>
    </location>
</feature>
<comment type="cofactor">
    <cofactor evidence="8">
        <name>[2Fe-2S] cluster</name>
        <dbReference type="ChEBI" id="CHEBI:190135"/>
    </cofactor>
</comment>
<evidence type="ECO:0000256" key="4">
    <source>
        <dbReference type="ARBA" id="ARBA00022723"/>
    </source>
</evidence>
<keyword evidence="3" id="KW-0001">2Fe-2S</keyword>
<evidence type="ECO:0000313" key="11">
    <source>
        <dbReference type="Proteomes" id="UP000273828"/>
    </source>
</evidence>
<evidence type="ECO:0000256" key="6">
    <source>
        <dbReference type="ARBA" id="ARBA00023004"/>
    </source>
</evidence>
<keyword evidence="5" id="KW-0249">Electron transport</keyword>
<evidence type="ECO:0000256" key="7">
    <source>
        <dbReference type="ARBA" id="ARBA00023014"/>
    </source>
</evidence>